<gene>
    <name evidence="2" type="ORF">FOB64_001981</name>
</gene>
<protein>
    <submittedName>
        <fullName evidence="2">Uncharacterized protein</fullName>
    </submittedName>
</protein>
<name>A0A8H6F4F8_CANAX</name>
<feature type="compositionally biased region" description="Low complexity" evidence="1">
    <location>
        <begin position="325"/>
        <end position="337"/>
    </location>
</feature>
<dbReference type="AlphaFoldDB" id="A0A8H6F4F8"/>
<dbReference type="Proteomes" id="UP000536275">
    <property type="component" value="Unassembled WGS sequence"/>
</dbReference>
<reference evidence="2 3" key="1">
    <citation type="submission" date="2020-03" db="EMBL/GenBank/DDBJ databases">
        <title>FDA dAtabase for Regulatory Grade micrObial Sequences (FDA-ARGOS): Supporting development and validation of Infectious Disease Dx tests.</title>
        <authorList>
            <person name="Campos J."/>
            <person name="Goldberg B."/>
            <person name="Tallon L."/>
            <person name="Sadzewicz L."/>
            <person name="Vavikolanu K."/>
            <person name="Mehta A."/>
            <person name="Aluvathingal J."/>
            <person name="Nadendla S."/>
            <person name="Nandy P."/>
            <person name="Geyer C."/>
            <person name="Yan Y."/>
            <person name="Sichtig H."/>
        </authorList>
    </citation>
    <scope>NUCLEOTIDE SEQUENCE [LARGE SCALE GENOMIC DNA]</scope>
    <source>
        <strain evidence="2 3">FDAARGOS_656</strain>
    </source>
</reference>
<organism evidence="2 3">
    <name type="scientific">Candida albicans</name>
    <name type="common">Yeast</name>
    <dbReference type="NCBI Taxonomy" id="5476"/>
    <lineage>
        <taxon>Eukaryota</taxon>
        <taxon>Fungi</taxon>
        <taxon>Dikarya</taxon>
        <taxon>Ascomycota</taxon>
        <taxon>Saccharomycotina</taxon>
        <taxon>Pichiomycetes</taxon>
        <taxon>Debaryomycetaceae</taxon>
        <taxon>Candida/Lodderomyces clade</taxon>
        <taxon>Candida</taxon>
    </lineage>
</organism>
<accession>A0A8H6F4F8</accession>
<evidence type="ECO:0000256" key="1">
    <source>
        <dbReference type="SAM" id="MobiDB-lite"/>
    </source>
</evidence>
<feature type="region of interest" description="Disordered" evidence="1">
    <location>
        <begin position="313"/>
        <end position="343"/>
    </location>
</feature>
<dbReference type="EMBL" id="JABWAD010000022">
    <property type="protein sequence ID" value="KAF6070918.1"/>
    <property type="molecule type" value="Genomic_DNA"/>
</dbReference>
<evidence type="ECO:0000313" key="3">
    <source>
        <dbReference type="Proteomes" id="UP000536275"/>
    </source>
</evidence>
<comment type="caution">
    <text evidence="2">The sequence shown here is derived from an EMBL/GenBank/DDBJ whole genome shotgun (WGS) entry which is preliminary data.</text>
</comment>
<evidence type="ECO:0000313" key="2">
    <source>
        <dbReference type="EMBL" id="KAF6070918.1"/>
    </source>
</evidence>
<sequence length="561" mass="64189">MTSNKKLLKHIRTTNALSSIPPVLDILDRNDTSKLIVKYTYEIPVVLLRISDLGSAQGIIVFTDFSEIKTNTCMKYGRVPYSIAKEDYSVGGVIIPKDRLFNSSIRRDQYDTLAKMIERSVQGDPEDDGFLIAKLNFDLKIKNCKYLEGYFNHAEIATKKNLHDLFEKDLQYEFSEMLRRMKGFCEPDVYNELRVKYDFSSFEIFRKNRNRGDIELDSQLPDQKRRNFGGGIAANMLSNKIVKDSQRMNFDTQATQIHKTDFLQGPIIEEEVSNQPLNLDSQLPTVTNAVPPDPTDSYVSNAFEALNNTSSRQTGSNLLFHRPVSTRSSTTNQNTSNEGKSKGISQMVIPCTPIQSSNETNLEAPSFASVDTAAMSQDLGSQSEMVEPKIEPSNGLNLTSITVLPDWDNVTKKYLDRHENAKIRIKSIYAARNKMKSFQENVPYTLEKIKVKGMFPFHPIIIKPYARTWKITPFKIIAEDVEDKNLTLAIEISNDDEICKFFNINEIEDVVRKGQRINSQLQRLLNQKKEVLLNIKRKIRTLPNNFKYTYWTIDSPINQII</sequence>
<proteinExistence type="predicted"/>